<dbReference type="PANTHER" id="PTHR28204:SF1">
    <property type="entry name" value="MITOCHONDRIAL DISTRIBUTION AND MORPHOLOGY PROTEIN 12"/>
    <property type="match status" value="1"/>
</dbReference>
<dbReference type="OrthoDB" id="3356905at2759"/>
<evidence type="ECO:0000256" key="9">
    <source>
        <dbReference type="HAMAP-Rule" id="MF_03104"/>
    </source>
</evidence>
<comment type="subunit">
    <text evidence="9">Component of the ER-mitochondria encounter structure (ERMES) or MDM complex, composed of MMM1, MDM10, MDM12 and MDM34. A MMM1 homodimer associates with one molecule of MDM12 on each side in a pairwise head-to-tail manner, and the SMP-LTD domains of MMM1 and MDM12 generate a continuous hydrophobic tunnel for phospholipid trafficking.</text>
</comment>
<evidence type="ECO:0000256" key="6">
    <source>
        <dbReference type="ARBA" id="ARBA00023121"/>
    </source>
</evidence>
<comment type="function">
    <text evidence="9">Component of the ERMES/MDM complex, which serves as a molecular tether to connect the endoplasmic reticulum (ER) and mitochondria. Components of this complex are involved in the control of mitochondrial shape and protein biogenesis, and function in nonvesicular lipid trafficking between the ER and mitochondria. MDM12 is required for the interaction of the ER-resident membrane protein MMM1 and the outer mitochondrial membrane-resident beta-barrel protein MDM10. The MDM12-MMM1 subcomplex functions in the major beta-barrel assembly pathway that is responsible for biogenesis of all mitochondrial outer membrane beta-barrel proteins, and acts in a late step after the SAM complex. The MDM10-MDM12-MMM1 subcomplex further acts in the TOM40-specific pathway after the action of the MDM12-MMM1 complex. Essential for establishing and maintaining the structure of mitochondria and maintenance of mtDNA nucleoids.</text>
</comment>
<evidence type="ECO:0000256" key="8">
    <source>
        <dbReference type="ARBA" id="ARBA00023136"/>
    </source>
</evidence>
<evidence type="ECO:0000256" key="1">
    <source>
        <dbReference type="ARBA" id="ARBA00004370"/>
    </source>
</evidence>
<evidence type="ECO:0000313" key="12">
    <source>
        <dbReference type="EMBL" id="OZJ03365.1"/>
    </source>
</evidence>
<keyword evidence="3 9" id="KW-1000">Mitochondrion outer membrane</keyword>
<dbReference type="GO" id="GO:0008289">
    <property type="term" value="F:lipid binding"/>
    <property type="evidence" value="ECO:0007669"/>
    <property type="project" value="UniProtKB-KW"/>
</dbReference>
<comment type="similarity">
    <text evidence="9">Belongs to the MDM12 family.</text>
</comment>
<name>A0A261XYB9_9FUNG</name>
<gene>
    <name evidence="9" type="primary">MDM12</name>
    <name evidence="12" type="ORF">BZG36_02983</name>
</gene>
<dbReference type="GO" id="GO:1990456">
    <property type="term" value="P:mitochondrion-endoplasmic reticulum membrane tethering"/>
    <property type="evidence" value="ECO:0007669"/>
    <property type="project" value="TreeGrafter"/>
</dbReference>
<evidence type="ECO:0000313" key="13">
    <source>
        <dbReference type="Proteomes" id="UP000242875"/>
    </source>
</evidence>
<keyword evidence="6" id="KW-0446">Lipid-binding</keyword>
<protein>
    <recommendedName>
        <fullName evidence="9">Mitochondrial distribution and morphology protein 12</fullName>
    </recommendedName>
    <alternativeName>
        <fullName evidence="9">Mitochondrial inheritance component MDM12</fullName>
    </alternativeName>
</protein>
<comment type="subcellular location">
    <subcellularLocation>
        <location evidence="1">Membrane</location>
    </subcellularLocation>
    <subcellularLocation>
        <location evidence="9">Mitochondrion outer membrane</location>
        <topology evidence="9">Peripheral membrane protein</topology>
        <orientation evidence="9">Cytoplasmic side</orientation>
    </subcellularLocation>
    <subcellularLocation>
        <location evidence="9">Endoplasmic reticulum membrane</location>
        <topology evidence="9">Peripheral membrane protein</topology>
        <orientation evidence="9">Cytoplasmic side</orientation>
    </subcellularLocation>
    <text evidence="9">The ERMES/MDM complex localizes to a few discrete foci (around 10 per single cell), that represent mitochondria-endoplasmic reticulum junctions. These foci are often found next to mtDNA nucleoids.</text>
</comment>
<feature type="compositionally biased region" description="Polar residues" evidence="10">
    <location>
        <begin position="189"/>
        <end position="205"/>
    </location>
</feature>
<dbReference type="Proteomes" id="UP000242875">
    <property type="component" value="Unassembled WGS sequence"/>
</dbReference>
<dbReference type="InterPro" id="IPR031468">
    <property type="entry name" value="SMP_LBD"/>
</dbReference>
<evidence type="ECO:0000256" key="3">
    <source>
        <dbReference type="ARBA" id="ARBA00022787"/>
    </source>
</evidence>
<dbReference type="GO" id="GO:0032865">
    <property type="term" value="C:ERMES complex"/>
    <property type="evidence" value="ECO:0007669"/>
    <property type="project" value="UniProtKB-UniRule"/>
</dbReference>
<organism evidence="12 13">
    <name type="scientific">Bifiguratus adelaidae</name>
    <dbReference type="NCBI Taxonomy" id="1938954"/>
    <lineage>
        <taxon>Eukaryota</taxon>
        <taxon>Fungi</taxon>
        <taxon>Fungi incertae sedis</taxon>
        <taxon>Mucoromycota</taxon>
        <taxon>Mucoromycotina</taxon>
        <taxon>Endogonomycetes</taxon>
        <taxon>Endogonales</taxon>
        <taxon>Endogonales incertae sedis</taxon>
        <taxon>Bifiguratus</taxon>
    </lineage>
</organism>
<evidence type="ECO:0000259" key="11">
    <source>
        <dbReference type="PROSITE" id="PS51847"/>
    </source>
</evidence>
<evidence type="ECO:0000256" key="10">
    <source>
        <dbReference type="SAM" id="MobiDB-lite"/>
    </source>
</evidence>
<dbReference type="GO" id="GO:0015914">
    <property type="term" value="P:phospholipid transport"/>
    <property type="evidence" value="ECO:0007669"/>
    <property type="project" value="TreeGrafter"/>
</dbReference>
<dbReference type="GO" id="GO:0045040">
    <property type="term" value="P:protein insertion into mitochondrial outer membrane"/>
    <property type="evidence" value="ECO:0007669"/>
    <property type="project" value="UniProtKB-UniRule"/>
</dbReference>
<dbReference type="InterPro" id="IPR027532">
    <property type="entry name" value="Mdm12"/>
</dbReference>
<evidence type="ECO:0000256" key="4">
    <source>
        <dbReference type="ARBA" id="ARBA00022824"/>
    </source>
</evidence>
<evidence type="ECO:0000256" key="7">
    <source>
        <dbReference type="ARBA" id="ARBA00023128"/>
    </source>
</evidence>
<reference evidence="12 13" key="1">
    <citation type="journal article" date="2017" name="Mycologia">
        <title>Bifiguratus adelaidae, gen. et sp. nov., a new member of Mucoromycotina in endophytic and soil-dwelling habitats.</title>
        <authorList>
            <person name="Torres-Cruz T.J."/>
            <person name="Billingsley Tobias T.L."/>
            <person name="Almatruk M."/>
            <person name="Hesse C."/>
            <person name="Kuske C.R."/>
            <person name="Desiro A."/>
            <person name="Benucci G.M."/>
            <person name="Bonito G."/>
            <person name="Stajich J.E."/>
            <person name="Dunlap C."/>
            <person name="Arnold A.E."/>
            <person name="Porras-Alfaro A."/>
        </authorList>
    </citation>
    <scope>NUCLEOTIDE SEQUENCE [LARGE SCALE GENOMIC DNA]</scope>
    <source>
        <strain evidence="12 13">AZ0501</strain>
    </source>
</reference>
<accession>A0A261XYB9</accession>
<keyword evidence="13" id="KW-1185">Reference proteome</keyword>
<comment type="caution">
    <text evidence="12">The sequence shown here is derived from an EMBL/GenBank/DDBJ whole genome shotgun (WGS) entry which is preliminary data.</text>
</comment>
<dbReference type="HAMAP" id="MF_03104">
    <property type="entry name" value="Mdm12"/>
    <property type="match status" value="1"/>
</dbReference>
<keyword evidence="5" id="KW-0445">Lipid transport</keyword>
<keyword evidence="8 9" id="KW-0472">Membrane</keyword>
<dbReference type="PANTHER" id="PTHR28204">
    <property type="entry name" value="MITOCHONDRIAL DISTRIBUTION AND MORPHOLOGY PROTEIN 12"/>
    <property type="match status" value="1"/>
</dbReference>
<dbReference type="GO" id="GO:0005789">
    <property type="term" value="C:endoplasmic reticulum membrane"/>
    <property type="evidence" value="ECO:0007669"/>
    <property type="project" value="UniProtKB-SubCell"/>
</dbReference>
<feature type="domain" description="SMP-LTD" evidence="11">
    <location>
        <begin position="1"/>
        <end position="405"/>
    </location>
</feature>
<sequence length="405" mass="45344">MSLDINWKVLSDPALAQNLQKFLNDHFSTIQKPPYIGQITVSELSWGDVEPAIEILDICDVFDEFYEHVEDDEANIGGRASLDIEQDFDDGVDNDLSQELGTMSEEASYLYRAPSEVSLERSTLASIQAQMQRPPSSMLTPTPVHHYQHLYQQPLYASPRSPSIPFQALHRSPLVAPHHPFSLHPDSPQPFSQYPQDARSISSSTPEAFFDQRASMSSFASHPDTLAQMSNTSRLSYGFPSQTMFPTPSSKTPSPTPSLNAKDTRPASTQSQKVTRPPTDFQVHASISYKGNVQMVIHTELVMRYADTVMLTLPIRLTVTGLDFEAELVVGVLSSQSRLAVCFVEPHEAGQSSLLRNVTIESEVGDKDRQVLKNVGKIERFVVDQLRKMLDEDFVWPSWHSVDYS</sequence>
<dbReference type="Pfam" id="PF26544">
    <property type="entry name" value="Mdm12"/>
    <property type="match status" value="3"/>
</dbReference>
<feature type="region of interest" description="Disordered" evidence="10">
    <location>
        <begin position="177"/>
        <end position="205"/>
    </location>
</feature>
<keyword evidence="7 9" id="KW-0496">Mitochondrion</keyword>
<keyword evidence="4 9" id="KW-0256">Endoplasmic reticulum</keyword>
<keyword evidence="2" id="KW-0813">Transport</keyword>
<dbReference type="PROSITE" id="PS51847">
    <property type="entry name" value="SMP"/>
    <property type="match status" value="1"/>
</dbReference>
<feature type="region of interest" description="Disordered" evidence="10">
    <location>
        <begin position="237"/>
        <end position="277"/>
    </location>
</feature>
<evidence type="ECO:0000256" key="5">
    <source>
        <dbReference type="ARBA" id="ARBA00023055"/>
    </source>
</evidence>
<evidence type="ECO:0000256" key="2">
    <source>
        <dbReference type="ARBA" id="ARBA00022448"/>
    </source>
</evidence>
<dbReference type="AlphaFoldDB" id="A0A261XYB9"/>
<dbReference type="EMBL" id="MVBO01000089">
    <property type="protein sequence ID" value="OZJ03365.1"/>
    <property type="molecule type" value="Genomic_DNA"/>
</dbReference>
<proteinExistence type="inferred from homology"/>